<dbReference type="Pfam" id="PF00266">
    <property type="entry name" value="Aminotran_5"/>
    <property type="match status" value="1"/>
</dbReference>
<evidence type="ECO:0000259" key="2">
    <source>
        <dbReference type="Pfam" id="PF00266"/>
    </source>
</evidence>
<dbReference type="SUPFAM" id="SSF53335">
    <property type="entry name" value="S-adenosyl-L-methionine-dependent methyltransferases"/>
    <property type="match status" value="1"/>
</dbReference>
<dbReference type="InterPro" id="IPR015421">
    <property type="entry name" value="PyrdxlP-dep_Trfase_major"/>
</dbReference>
<dbReference type="Gene3D" id="3.40.640.10">
    <property type="entry name" value="Type I PLP-dependent aspartate aminotransferase-like (Major domain)"/>
    <property type="match status" value="1"/>
</dbReference>
<name>A0A1Z5TMU0_HORWE</name>
<gene>
    <name evidence="3" type="ORF">BTJ68_03095</name>
</gene>
<keyword evidence="1" id="KW-0663">Pyridoxal phosphate</keyword>
<keyword evidence="4" id="KW-1185">Reference proteome</keyword>
<accession>A0A1Z5TMU0</accession>
<dbReference type="EMBL" id="MUNK01000021">
    <property type="protein sequence ID" value="OTA37336.1"/>
    <property type="molecule type" value="Genomic_DNA"/>
</dbReference>
<dbReference type="InParanoid" id="A0A1Z5TMU0"/>
<feature type="domain" description="Aminotransferase class V" evidence="2">
    <location>
        <begin position="290"/>
        <end position="470"/>
    </location>
</feature>
<dbReference type="AlphaFoldDB" id="A0A1Z5TMU0"/>
<dbReference type="PANTHER" id="PTHR43092:SF2">
    <property type="entry name" value="HERCYNYLCYSTEINE SULFOXIDE LYASE"/>
    <property type="match status" value="1"/>
</dbReference>
<dbReference type="InterPro" id="IPR015424">
    <property type="entry name" value="PyrdxlP-dep_Trfase"/>
</dbReference>
<proteinExistence type="predicted"/>
<organism evidence="3 4">
    <name type="scientific">Hortaea werneckii EXF-2000</name>
    <dbReference type="NCBI Taxonomy" id="1157616"/>
    <lineage>
        <taxon>Eukaryota</taxon>
        <taxon>Fungi</taxon>
        <taxon>Dikarya</taxon>
        <taxon>Ascomycota</taxon>
        <taxon>Pezizomycotina</taxon>
        <taxon>Dothideomycetes</taxon>
        <taxon>Dothideomycetidae</taxon>
        <taxon>Mycosphaerellales</taxon>
        <taxon>Teratosphaeriaceae</taxon>
        <taxon>Hortaea</taxon>
    </lineage>
</organism>
<reference evidence="3 4" key="1">
    <citation type="submission" date="2017-01" db="EMBL/GenBank/DDBJ databases">
        <title>The recent genome duplication of the halophilic yeast Hortaea werneckii: insights from long-read sequencing.</title>
        <authorList>
            <person name="Sinha S."/>
            <person name="Flibotte S."/>
            <person name="Neira M."/>
            <person name="Lenassi M."/>
            <person name="Gostincar C."/>
            <person name="Stajich J.E."/>
            <person name="Nislow C.E."/>
        </authorList>
    </citation>
    <scope>NUCLEOTIDE SEQUENCE [LARGE SCALE GENOMIC DNA]</scope>
    <source>
        <strain evidence="3 4">EXF-2000</strain>
    </source>
</reference>
<protein>
    <recommendedName>
        <fullName evidence="2">Aminotransferase class V domain-containing protein</fullName>
    </recommendedName>
</protein>
<dbReference type="InterPro" id="IPR029063">
    <property type="entry name" value="SAM-dependent_MTases_sf"/>
</dbReference>
<dbReference type="VEuPathDB" id="FungiDB:BTJ68_03095"/>
<dbReference type="PANTHER" id="PTHR43092">
    <property type="entry name" value="L-CYSTEINE DESULFHYDRASE"/>
    <property type="match status" value="1"/>
</dbReference>
<comment type="caution">
    <text evidence="3">The sequence shown here is derived from an EMBL/GenBank/DDBJ whole genome shotgun (WGS) entry which is preliminary data.</text>
</comment>
<sequence>MLPIPHRRRISRINRQYTLSRLSCSLQPSVQPLAVTIMGLPTSRAPIILASVGLILLLATFFQQLNGIPDSWKDRLRTAGSASPSHGSGLGQTHGSASSSGAPSFYSIALSHGTDKVTKHHYHHMYQKYLDPVRETRLKLLEIGLGCDMSYGPGASYYTWLEYLPNVDLYYIEYDAACAAKWAANTTAATIFSGDQANVEFLQRFMREAGTDFDVIIDDGGHQMNQQITSLQYLWQAVKPGGIYFCEDLQTSYWENYGGDPSNSGKKTTMMDEAEAVPDKYIRYDNPKYLDESREAVAKYLNAPTSACVFVPNATTGLNTVLRSLVFKPEDVIIYFATIYGACEKTVEYIKETTPAKSHKIAYEYPVSDDYLCSSFEEAVKQIRADGLNPKIAIFDTIVSMPGVRMPFERLTALCHQHNVLSCIDGAHGIGHIPLDISTLDPDFFFSNCHKWLHVPRGCAVFYAPERNQDLIRTTLPTSWGFVEKAGKTAPSPLPPNAKSPYVALFEYTATTDNAPYLCVPAALQWRKNLSWKGKQGEEAVMGYGLWVAQEGAKLIAKSLGTEVMDNDQGTLTKCMLQNIRLPLSLDKLTSGDAAQATKIAQWIAKVQVDEYNMFVAIYFYAGSWWVRVSGQVYLTLEDFEYGAKALEEICQRVEKGEWKV</sequence>
<dbReference type="Proteomes" id="UP000194280">
    <property type="component" value="Unassembled WGS sequence"/>
</dbReference>
<dbReference type="Gene3D" id="3.40.50.150">
    <property type="entry name" value="Vaccinia Virus protein VP39"/>
    <property type="match status" value="1"/>
</dbReference>
<evidence type="ECO:0000313" key="3">
    <source>
        <dbReference type="EMBL" id="OTA37336.1"/>
    </source>
</evidence>
<dbReference type="STRING" id="1157616.A0A1Z5TMU0"/>
<evidence type="ECO:0000256" key="1">
    <source>
        <dbReference type="ARBA" id="ARBA00022898"/>
    </source>
</evidence>
<evidence type="ECO:0000313" key="4">
    <source>
        <dbReference type="Proteomes" id="UP000194280"/>
    </source>
</evidence>
<dbReference type="InterPro" id="IPR000192">
    <property type="entry name" value="Aminotrans_V_dom"/>
</dbReference>
<dbReference type="SUPFAM" id="SSF53383">
    <property type="entry name" value="PLP-dependent transferases"/>
    <property type="match status" value="1"/>
</dbReference>